<organism evidence="2 3">
    <name type="scientific">Natronospira elongata</name>
    <dbReference type="NCBI Taxonomy" id="3110268"/>
    <lineage>
        <taxon>Bacteria</taxon>
        <taxon>Pseudomonadati</taxon>
        <taxon>Pseudomonadota</taxon>
        <taxon>Gammaproteobacteria</taxon>
        <taxon>Natronospirales</taxon>
        <taxon>Natronospiraceae</taxon>
        <taxon>Natronospira</taxon>
    </lineage>
</organism>
<comment type="similarity">
    <text evidence="1">Belongs to the enoyl-CoA hydratase/isomerase family.</text>
</comment>
<dbReference type="GO" id="GO:0003824">
    <property type="term" value="F:catalytic activity"/>
    <property type="evidence" value="ECO:0007669"/>
    <property type="project" value="UniProtKB-ARBA"/>
</dbReference>
<dbReference type="InterPro" id="IPR051683">
    <property type="entry name" value="Enoyl-CoA_Hydratase/Isomerase"/>
</dbReference>
<keyword evidence="3" id="KW-1185">Reference proteome</keyword>
<dbReference type="PANTHER" id="PTHR42964">
    <property type="entry name" value="ENOYL-COA HYDRATASE"/>
    <property type="match status" value="1"/>
</dbReference>
<dbReference type="RefSeq" id="WP_346050413.1">
    <property type="nucleotide sequence ID" value="NZ_JAYGII010000004.1"/>
</dbReference>
<dbReference type="FunFam" id="3.90.226.10:FF:000066">
    <property type="entry name" value="Enoyl-CoA hydratase"/>
    <property type="match status" value="1"/>
</dbReference>
<dbReference type="SUPFAM" id="SSF52096">
    <property type="entry name" value="ClpP/crotonase"/>
    <property type="match status" value="1"/>
</dbReference>
<evidence type="ECO:0000313" key="3">
    <source>
        <dbReference type="Proteomes" id="UP001302316"/>
    </source>
</evidence>
<dbReference type="Gene3D" id="1.10.12.10">
    <property type="entry name" value="Lyase 2-enoyl-coa Hydratase, Chain A, domain 2"/>
    <property type="match status" value="1"/>
</dbReference>
<dbReference type="EMBL" id="JAYGII010000004">
    <property type="protein sequence ID" value="MEA5444817.1"/>
    <property type="molecule type" value="Genomic_DNA"/>
</dbReference>
<gene>
    <name evidence="2" type="ORF">VCB98_03180</name>
</gene>
<dbReference type="CDD" id="cd06558">
    <property type="entry name" value="crotonase-like"/>
    <property type="match status" value="1"/>
</dbReference>
<proteinExistence type="inferred from homology"/>
<dbReference type="AlphaFoldDB" id="A0AAP6JE63"/>
<dbReference type="Proteomes" id="UP001302316">
    <property type="component" value="Unassembled WGS sequence"/>
</dbReference>
<protein>
    <submittedName>
        <fullName evidence="2">Enoyl-CoA hydratase/isomerase family protein</fullName>
    </submittedName>
</protein>
<dbReference type="Gene3D" id="3.90.226.10">
    <property type="entry name" value="2-enoyl-CoA Hydratase, Chain A, domain 1"/>
    <property type="match status" value="1"/>
</dbReference>
<dbReference type="InterPro" id="IPR001753">
    <property type="entry name" value="Enoyl-CoA_hydra/iso"/>
</dbReference>
<name>A0AAP6JE63_9GAMM</name>
<dbReference type="GO" id="GO:0008300">
    <property type="term" value="P:isoprenoid catabolic process"/>
    <property type="evidence" value="ECO:0007669"/>
    <property type="project" value="TreeGrafter"/>
</dbReference>
<dbReference type="InterPro" id="IPR014748">
    <property type="entry name" value="Enoyl-CoA_hydra_C"/>
</dbReference>
<sequence length="264" mass="28616">MTEQVKVNIDAQGVATVTLNRPEKHNAFNQDVIQELTATFSKLNNDDSVRVVVLTGEGKSFSAGADLNWMRSMAEYSEDENLEDSLRLAELMWTLDGLQKPTVARINGSVFGGGVGLVACCDIAVSVAEAKFALTEVRLGLVPAVISPFVIRAIGTRQARRFFMTGEAMDAELAEKVNLVHEVVAADQLDEAVTVHVKRLLKGGPNALRASKELIDSIHGQGISAREAAKMKTSRLIAQLRVSEEGQEGLSAFLEKRAPNWVGK</sequence>
<evidence type="ECO:0000256" key="1">
    <source>
        <dbReference type="ARBA" id="ARBA00005254"/>
    </source>
</evidence>
<dbReference type="InterPro" id="IPR029045">
    <property type="entry name" value="ClpP/crotonase-like_dom_sf"/>
</dbReference>
<dbReference type="PANTHER" id="PTHR42964:SF1">
    <property type="entry name" value="POLYKETIDE BIOSYNTHESIS ENOYL-COA HYDRATASE PKSH-RELATED"/>
    <property type="match status" value="1"/>
</dbReference>
<dbReference type="Pfam" id="PF00378">
    <property type="entry name" value="ECH_1"/>
    <property type="match status" value="1"/>
</dbReference>
<reference evidence="2 3" key="1">
    <citation type="submission" date="2023-12" db="EMBL/GenBank/DDBJ databases">
        <title>Whole-genome sequencing of halo(alkali)philic microorganisms from hypersaline lakes.</title>
        <authorList>
            <person name="Sorokin D.Y."/>
            <person name="Merkel A.Y."/>
            <person name="Messina E."/>
            <person name="Yakimov M."/>
        </authorList>
    </citation>
    <scope>NUCLEOTIDE SEQUENCE [LARGE SCALE GENOMIC DNA]</scope>
    <source>
        <strain evidence="2 3">AB-CW1</strain>
    </source>
</reference>
<evidence type="ECO:0000313" key="2">
    <source>
        <dbReference type="EMBL" id="MEA5444817.1"/>
    </source>
</evidence>
<comment type="caution">
    <text evidence="2">The sequence shown here is derived from an EMBL/GenBank/DDBJ whole genome shotgun (WGS) entry which is preliminary data.</text>
</comment>
<accession>A0AAP6JE63</accession>